<dbReference type="Gene3D" id="1.20.120.1490">
    <property type="match status" value="1"/>
</dbReference>
<dbReference type="Pfam" id="PF07813">
    <property type="entry name" value="LTXXQ"/>
    <property type="match status" value="1"/>
</dbReference>
<evidence type="ECO:0000313" key="6">
    <source>
        <dbReference type="EMBL" id="MFC3204212.1"/>
    </source>
</evidence>
<dbReference type="CDD" id="cd09916">
    <property type="entry name" value="CpxP_like"/>
    <property type="match status" value="1"/>
</dbReference>
<accession>A0ABV7K4E8</accession>
<evidence type="ECO:0000256" key="1">
    <source>
        <dbReference type="ARBA" id="ARBA00004418"/>
    </source>
</evidence>
<gene>
    <name evidence="6" type="ORF">ACFOEW_20605</name>
</gene>
<name>A0ABV7K4E8_9ALTE</name>
<comment type="caution">
    <text evidence="6">The sequence shown here is derived from an EMBL/GenBank/DDBJ whole genome shotgun (WGS) entry which is preliminary data.</text>
</comment>
<dbReference type="SUPFAM" id="SSF141571">
    <property type="entry name" value="Pentapeptide repeat-like"/>
    <property type="match status" value="1"/>
</dbReference>
<dbReference type="PANTHER" id="PTHR38102">
    <property type="entry name" value="PERIPLASMIC CHAPERONE SPY"/>
    <property type="match status" value="1"/>
</dbReference>
<protein>
    <submittedName>
        <fullName evidence="6">Spy/CpxP family protein refolding chaperone</fullName>
    </submittedName>
</protein>
<keyword evidence="4" id="KW-0574">Periplasm</keyword>
<dbReference type="Proteomes" id="UP001595477">
    <property type="component" value="Unassembled WGS sequence"/>
</dbReference>
<evidence type="ECO:0000313" key="7">
    <source>
        <dbReference type="Proteomes" id="UP001595477"/>
    </source>
</evidence>
<reference evidence="7" key="1">
    <citation type="journal article" date="2019" name="Int. J. Syst. Evol. Microbiol.">
        <title>The Global Catalogue of Microorganisms (GCM) 10K type strain sequencing project: providing services to taxonomists for standard genome sequencing and annotation.</title>
        <authorList>
            <consortium name="The Broad Institute Genomics Platform"/>
            <consortium name="The Broad Institute Genome Sequencing Center for Infectious Disease"/>
            <person name="Wu L."/>
            <person name="Ma J."/>
        </authorList>
    </citation>
    <scope>NUCLEOTIDE SEQUENCE [LARGE SCALE GENOMIC DNA]</scope>
    <source>
        <strain evidence="7">KCTC 52449</strain>
    </source>
</reference>
<evidence type="ECO:0000256" key="3">
    <source>
        <dbReference type="ARBA" id="ARBA00022729"/>
    </source>
</evidence>
<dbReference type="InterPro" id="IPR012899">
    <property type="entry name" value="LTXXQ"/>
</dbReference>
<comment type="subcellular location">
    <subcellularLocation>
        <location evidence="1">Periplasm</location>
    </subcellularLocation>
</comment>
<dbReference type="PANTHER" id="PTHR38102:SF1">
    <property type="entry name" value="PERIPLASMIC CHAPERONE SPY"/>
    <property type="match status" value="1"/>
</dbReference>
<organism evidence="6 7">
    <name type="scientific">Alteromonas oceani</name>
    <dbReference type="NCBI Taxonomy" id="2071609"/>
    <lineage>
        <taxon>Bacteria</taxon>
        <taxon>Pseudomonadati</taxon>
        <taxon>Pseudomonadota</taxon>
        <taxon>Gammaproteobacteria</taxon>
        <taxon>Alteromonadales</taxon>
        <taxon>Alteromonadaceae</taxon>
        <taxon>Alteromonas/Salinimonas group</taxon>
        <taxon>Alteromonas</taxon>
    </lineage>
</organism>
<comment type="similarity">
    <text evidence="2">Belongs to the CpxP/Spy family.</text>
</comment>
<dbReference type="EMBL" id="JBHRSX010000100">
    <property type="protein sequence ID" value="MFC3204212.1"/>
    <property type="molecule type" value="Genomic_DNA"/>
</dbReference>
<proteinExistence type="inferred from homology"/>
<evidence type="ECO:0000256" key="2">
    <source>
        <dbReference type="ARBA" id="ARBA00008441"/>
    </source>
</evidence>
<evidence type="ECO:0000256" key="5">
    <source>
        <dbReference type="SAM" id="SignalP"/>
    </source>
</evidence>
<feature type="signal peptide" evidence="5">
    <location>
        <begin position="1"/>
        <end position="25"/>
    </location>
</feature>
<evidence type="ECO:0000256" key="4">
    <source>
        <dbReference type="ARBA" id="ARBA00022764"/>
    </source>
</evidence>
<feature type="chain" id="PRO_5047341924" evidence="5">
    <location>
        <begin position="26"/>
        <end position="195"/>
    </location>
</feature>
<keyword evidence="3 5" id="KW-0732">Signal</keyword>
<keyword evidence="7" id="KW-1185">Reference proteome</keyword>
<dbReference type="RefSeq" id="WP_222772670.1">
    <property type="nucleotide sequence ID" value="NZ_JBHRSX010000100.1"/>
</dbReference>
<dbReference type="InterPro" id="IPR052211">
    <property type="entry name" value="Cpx_auxiliary_protein"/>
</dbReference>
<sequence length="195" mass="21170">MKTNKLTTAALTLGLTFGAASLALAHGNMQGNMMQGCRGMNGNMMGGNMMGGNMMGGNMMGGNMMGGNMMGGNMMGGNMMMGMFFQLDLSTKQQQEIQAIMTQAMAGRQVMMANMPAYMAECQALTTAPTFDEAKARAMLAKRQGVMSENMLTMLKARHQAYQLLTPAQQEQYLILMQQMSANMQNMMGSQSQHY</sequence>